<organism evidence="2 3">
    <name type="scientific">Streptomyces bugieae</name>
    <dbReference type="NCBI Taxonomy" id="3098223"/>
    <lineage>
        <taxon>Bacteria</taxon>
        <taxon>Bacillati</taxon>
        <taxon>Actinomycetota</taxon>
        <taxon>Actinomycetes</taxon>
        <taxon>Kitasatosporales</taxon>
        <taxon>Streptomycetaceae</taxon>
        <taxon>Streptomyces</taxon>
    </lineage>
</organism>
<dbReference type="Proteomes" id="UP001307760">
    <property type="component" value="Unassembled WGS sequence"/>
</dbReference>
<dbReference type="RefSeq" id="WP_261954065.1">
    <property type="nucleotide sequence ID" value="NZ_JAZBJP010000002.1"/>
</dbReference>
<name>A0ABU7NKD6_9ACTN</name>
<comment type="caution">
    <text evidence="2">The sequence shown here is derived from an EMBL/GenBank/DDBJ whole genome shotgun (WGS) entry which is preliminary data.</text>
</comment>
<feature type="transmembrane region" description="Helical" evidence="1">
    <location>
        <begin position="130"/>
        <end position="147"/>
    </location>
</feature>
<keyword evidence="3" id="KW-1185">Reference proteome</keyword>
<evidence type="ECO:0000313" key="3">
    <source>
        <dbReference type="Proteomes" id="UP001307760"/>
    </source>
</evidence>
<feature type="transmembrane region" description="Helical" evidence="1">
    <location>
        <begin position="47"/>
        <end position="66"/>
    </location>
</feature>
<dbReference type="EMBL" id="JAZBJP010000002">
    <property type="protein sequence ID" value="MEE4419338.1"/>
    <property type="molecule type" value="Genomic_DNA"/>
</dbReference>
<accession>A0ABU7NKD6</accession>
<gene>
    <name evidence="2" type="ORF">V2J85_08230</name>
</gene>
<proteinExistence type="predicted"/>
<sequence length="248" mass="26544">MNTVEGRKSMEGMKSMEDAEARQSVDGAAATGGVEATRTDGTHRRRAFLIPLIVNILLPFVVYYVLRAQDVAQWQALLLSGAIPAAHAVGTAVIRRRVEFVDLVVLALLVVSAVTSLISGSPRILLLKDAAIPAVLGVWVLGSLFAARPLAFQFGRRLGGPGAEEAAERMWCERPDFRAALRGLTVLWGTAQLLDAVLSTVEAVALPVDLVPVIGRFQSLGILAATVALTVHHSRAFRRRHGISLLGS</sequence>
<keyword evidence="1" id="KW-0812">Transmembrane</keyword>
<protein>
    <submittedName>
        <fullName evidence="2">VC0807 family protein</fullName>
    </submittedName>
</protein>
<keyword evidence="1" id="KW-1133">Transmembrane helix</keyword>
<evidence type="ECO:0000313" key="2">
    <source>
        <dbReference type="EMBL" id="MEE4419338.1"/>
    </source>
</evidence>
<feature type="transmembrane region" description="Helical" evidence="1">
    <location>
        <begin position="100"/>
        <end position="118"/>
    </location>
</feature>
<reference evidence="2 3" key="1">
    <citation type="submission" date="2023-12" db="EMBL/GenBank/DDBJ databases">
        <title>30 novel species of actinomycetes from the DSMZ collection.</title>
        <authorList>
            <person name="Nouioui I."/>
        </authorList>
    </citation>
    <scope>NUCLEOTIDE SEQUENCE [LARGE SCALE GENOMIC DNA]</scope>
    <source>
        <strain evidence="2 3">DSM 41528</strain>
    </source>
</reference>
<dbReference type="NCBIfam" id="NF041646">
    <property type="entry name" value="VC0807_fam"/>
    <property type="match status" value="1"/>
</dbReference>
<feature type="transmembrane region" description="Helical" evidence="1">
    <location>
        <begin position="72"/>
        <end position="93"/>
    </location>
</feature>
<evidence type="ECO:0000256" key="1">
    <source>
        <dbReference type="SAM" id="Phobius"/>
    </source>
</evidence>
<keyword evidence="1" id="KW-0472">Membrane</keyword>